<reference evidence="3" key="1">
    <citation type="journal article" date="2013" name="Nat. Genet.">
        <title>The Capsella rubella genome and the genomic consequences of rapid mating system evolution.</title>
        <authorList>
            <person name="Slotte T."/>
            <person name="Hazzouri K.M."/>
            <person name="Agren J.A."/>
            <person name="Koenig D."/>
            <person name="Maumus F."/>
            <person name="Guo Y.L."/>
            <person name="Steige K."/>
            <person name="Platts A.E."/>
            <person name="Escobar J.S."/>
            <person name="Newman L.K."/>
            <person name="Wang W."/>
            <person name="Mandakova T."/>
            <person name="Vello E."/>
            <person name="Smith L.M."/>
            <person name="Henz S.R."/>
            <person name="Steffen J."/>
            <person name="Takuno S."/>
            <person name="Brandvain Y."/>
            <person name="Coop G."/>
            <person name="Andolfatto P."/>
            <person name="Hu T.T."/>
            <person name="Blanchette M."/>
            <person name="Clark R.M."/>
            <person name="Quesneville H."/>
            <person name="Nordborg M."/>
            <person name="Gaut B.S."/>
            <person name="Lysak M.A."/>
            <person name="Jenkins J."/>
            <person name="Grimwood J."/>
            <person name="Chapman J."/>
            <person name="Prochnik S."/>
            <person name="Shu S."/>
            <person name="Rokhsar D."/>
            <person name="Schmutz J."/>
            <person name="Weigel D."/>
            <person name="Wright S.I."/>
        </authorList>
    </citation>
    <scope>NUCLEOTIDE SEQUENCE [LARGE SCALE GENOMIC DNA]</scope>
    <source>
        <strain evidence="3">cv. Monte Gargano</strain>
    </source>
</reference>
<proteinExistence type="predicted"/>
<dbReference type="PANTHER" id="PTHR37614">
    <property type="entry name" value="OS02G0121400 PROTEIN"/>
    <property type="match status" value="1"/>
</dbReference>
<feature type="region of interest" description="Disordered" evidence="1">
    <location>
        <begin position="61"/>
        <end position="80"/>
    </location>
</feature>
<evidence type="ECO:0000256" key="1">
    <source>
        <dbReference type="SAM" id="MobiDB-lite"/>
    </source>
</evidence>
<feature type="region of interest" description="Disordered" evidence="1">
    <location>
        <begin position="127"/>
        <end position="159"/>
    </location>
</feature>
<protein>
    <submittedName>
        <fullName evidence="2">Uncharacterized protein</fullName>
    </submittedName>
</protein>
<gene>
    <name evidence="2" type="ORF">CARUB_v10020709mg</name>
</gene>
<feature type="compositionally biased region" description="Basic residues" evidence="1">
    <location>
        <begin position="61"/>
        <end position="72"/>
    </location>
</feature>
<accession>R0GI23</accession>
<evidence type="ECO:0000313" key="3">
    <source>
        <dbReference type="Proteomes" id="UP000029121"/>
    </source>
</evidence>
<keyword evidence="3" id="KW-1185">Reference proteome</keyword>
<organism evidence="2 3">
    <name type="scientific">Capsella rubella</name>
    <dbReference type="NCBI Taxonomy" id="81985"/>
    <lineage>
        <taxon>Eukaryota</taxon>
        <taxon>Viridiplantae</taxon>
        <taxon>Streptophyta</taxon>
        <taxon>Embryophyta</taxon>
        <taxon>Tracheophyta</taxon>
        <taxon>Spermatophyta</taxon>
        <taxon>Magnoliopsida</taxon>
        <taxon>eudicotyledons</taxon>
        <taxon>Gunneridae</taxon>
        <taxon>Pentapetalae</taxon>
        <taxon>rosids</taxon>
        <taxon>malvids</taxon>
        <taxon>Brassicales</taxon>
        <taxon>Brassicaceae</taxon>
        <taxon>Camelineae</taxon>
        <taxon>Capsella</taxon>
    </lineage>
</organism>
<dbReference type="EMBL" id="KB870806">
    <property type="protein sequence ID" value="EOA35502.1"/>
    <property type="molecule type" value="Genomic_DNA"/>
</dbReference>
<sequence length="304" mass="34212">MAVEAEQRTSLVLKRKTRSVEHVLLSSKGTHQREMEAKEKRLLPKNLFFNIRVSSPIHYSKKPSMLKKKKKQSVSMEDHGDGIGKKQEVFDMIEYEVSSALLELSHPVVFSSDSFPLFHKWGRTKKRSSSLHSHPPLIKSVGDMGSNSSSSCLTGEAKKPNSQTIKKGLEEEFCTKNQTSCYQPNTSCSVLEAEMGLLRAQVGLVAQPISDGHYLVRHLQPFISVDRTVNVRDVELRMEERRGFDLNLPAAEEGNRIVPMVGFQRVAAAASSKVQAAAQARQRRLGLIRSKKLYTRFISSYQLK</sequence>
<dbReference type="PANTHER" id="PTHR37614:SF2">
    <property type="entry name" value="OS02G0121400 PROTEIN"/>
    <property type="match status" value="1"/>
</dbReference>
<name>R0GI23_9BRAS</name>
<dbReference type="AlphaFoldDB" id="R0GI23"/>
<evidence type="ECO:0000313" key="2">
    <source>
        <dbReference type="EMBL" id="EOA35502.1"/>
    </source>
</evidence>
<dbReference type="Proteomes" id="UP000029121">
    <property type="component" value="Unassembled WGS sequence"/>
</dbReference>